<evidence type="ECO:0000313" key="2">
    <source>
        <dbReference type="EMBL" id="MBB4618168.1"/>
    </source>
</evidence>
<reference evidence="2 3" key="1">
    <citation type="submission" date="2020-08" db="EMBL/GenBank/DDBJ databases">
        <title>Genomic Encyclopedia of Type Strains, Phase IV (KMG-IV): sequencing the most valuable type-strain genomes for metagenomic binning, comparative biology and taxonomic classification.</title>
        <authorList>
            <person name="Goeker M."/>
        </authorList>
    </citation>
    <scope>NUCLEOTIDE SEQUENCE [LARGE SCALE GENOMIC DNA]</scope>
    <source>
        <strain evidence="2 3">DSM 15867</strain>
    </source>
</reference>
<name>A0A7W7EXX1_9SPHN</name>
<dbReference type="EMBL" id="JACHNY010000004">
    <property type="protein sequence ID" value="MBB4618168.1"/>
    <property type="molecule type" value="Genomic_DNA"/>
</dbReference>
<sequence>MTENSFARRIFVVDGYEAECRFYKPQQDNSYFFCNVEIDWPEGTKRKRACGVDEIQALLLGMKMAHADLLSARNVDGRTVEWPDDKSLGLPISDILRDWDPDNHI</sequence>
<dbReference type="AlphaFoldDB" id="A0A7W7EXX1"/>
<dbReference type="Pfam" id="PF22302">
    <property type="entry name" value="DUF6968"/>
    <property type="match status" value="1"/>
</dbReference>
<feature type="domain" description="DUF6968" evidence="1">
    <location>
        <begin position="8"/>
        <end position="92"/>
    </location>
</feature>
<dbReference type="Proteomes" id="UP000574769">
    <property type="component" value="Unassembled WGS sequence"/>
</dbReference>
<comment type="caution">
    <text evidence="2">The sequence shown here is derived from an EMBL/GenBank/DDBJ whole genome shotgun (WGS) entry which is preliminary data.</text>
</comment>
<gene>
    <name evidence="2" type="ORF">GGQ96_002304</name>
</gene>
<keyword evidence="3" id="KW-1185">Reference proteome</keyword>
<organism evidence="2 3">
    <name type="scientific">Sphingomonas abaci</name>
    <dbReference type="NCBI Taxonomy" id="237611"/>
    <lineage>
        <taxon>Bacteria</taxon>
        <taxon>Pseudomonadati</taxon>
        <taxon>Pseudomonadota</taxon>
        <taxon>Alphaproteobacteria</taxon>
        <taxon>Sphingomonadales</taxon>
        <taxon>Sphingomonadaceae</taxon>
        <taxon>Sphingomonas</taxon>
    </lineage>
</organism>
<dbReference type="RefSeq" id="WP_184114675.1">
    <property type="nucleotide sequence ID" value="NZ_JACHNY010000004.1"/>
</dbReference>
<proteinExistence type="predicted"/>
<dbReference type="InterPro" id="IPR054241">
    <property type="entry name" value="DUF6968"/>
</dbReference>
<protein>
    <recommendedName>
        <fullName evidence="1">DUF6968 domain-containing protein</fullName>
    </recommendedName>
</protein>
<accession>A0A7W7EXX1</accession>
<evidence type="ECO:0000313" key="3">
    <source>
        <dbReference type="Proteomes" id="UP000574769"/>
    </source>
</evidence>
<evidence type="ECO:0000259" key="1">
    <source>
        <dbReference type="Pfam" id="PF22302"/>
    </source>
</evidence>